<dbReference type="SUPFAM" id="SSF69118">
    <property type="entry name" value="AhpD-like"/>
    <property type="match status" value="1"/>
</dbReference>
<dbReference type="InterPro" id="IPR029032">
    <property type="entry name" value="AhpD-like"/>
</dbReference>
<keyword evidence="1" id="KW-0472">Membrane</keyword>
<reference evidence="3 4" key="1">
    <citation type="submission" date="2020-08" db="EMBL/GenBank/DDBJ databases">
        <authorList>
            <person name="Liu C."/>
            <person name="Sun Q."/>
        </authorList>
    </citation>
    <scope>NUCLEOTIDE SEQUENCE [LARGE SCALE GENOMIC DNA]</scope>
    <source>
        <strain evidence="3 4">NSJ-61</strain>
    </source>
</reference>
<dbReference type="Proteomes" id="UP000515856">
    <property type="component" value="Chromosome"/>
</dbReference>
<evidence type="ECO:0000259" key="2">
    <source>
        <dbReference type="Pfam" id="PF02627"/>
    </source>
</evidence>
<dbReference type="GO" id="GO:0051920">
    <property type="term" value="F:peroxiredoxin activity"/>
    <property type="evidence" value="ECO:0007669"/>
    <property type="project" value="InterPro"/>
</dbReference>
<dbReference type="InterPro" id="IPR004675">
    <property type="entry name" value="AhpD_core"/>
</dbReference>
<keyword evidence="1" id="KW-1133">Transmembrane helix</keyword>
<dbReference type="Gene3D" id="1.20.1290.10">
    <property type="entry name" value="AhpD-like"/>
    <property type="match status" value="1"/>
</dbReference>
<dbReference type="EMBL" id="CP060636">
    <property type="protein sequence ID" value="QNM12502.1"/>
    <property type="molecule type" value="Genomic_DNA"/>
</dbReference>
<name>A0A7G9GNX0_9FIRM</name>
<feature type="transmembrane region" description="Helical" evidence="1">
    <location>
        <begin position="165"/>
        <end position="192"/>
    </location>
</feature>
<feature type="domain" description="Carboxymuconolactone decarboxylase-like" evidence="2">
    <location>
        <begin position="22"/>
        <end position="80"/>
    </location>
</feature>
<accession>A0A7G9GNX0</accession>
<organism evidence="3 4">
    <name type="scientific">[Eubacterium] hominis</name>
    <dbReference type="NCBI Taxonomy" id="2764325"/>
    <lineage>
        <taxon>Bacteria</taxon>
        <taxon>Bacillati</taxon>
        <taxon>Bacillota</taxon>
        <taxon>Erysipelotrichia</taxon>
        <taxon>Erysipelotrichales</taxon>
        <taxon>Erysipelotrichaceae</taxon>
        <taxon>Amedibacillus</taxon>
    </lineage>
</organism>
<dbReference type="KEGG" id="ehn:H9Q80_00670"/>
<keyword evidence="4" id="KW-1185">Reference proteome</keyword>
<gene>
    <name evidence="3" type="ORF">H9Q80_00670</name>
</gene>
<keyword evidence="1" id="KW-0812">Transmembrane</keyword>
<evidence type="ECO:0000256" key="1">
    <source>
        <dbReference type="SAM" id="Phobius"/>
    </source>
</evidence>
<feature type="transmembrane region" description="Helical" evidence="1">
    <location>
        <begin position="127"/>
        <end position="145"/>
    </location>
</feature>
<evidence type="ECO:0000313" key="4">
    <source>
        <dbReference type="Proteomes" id="UP000515856"/>
    </source>
</evidence>
<dbReference type="InterPro" id="IPR003779">
    <property type="entry name" value="CMD-like"/>
</dbReference>
<dbReference type="RefSeq" id="WP_158552199.1">
    <property type="nucleotide sequence ID" value="NZ_CP060636.1"/>
</dbReference>
<sequence length="199" mass="22350">MKQKGKKLYQPLEAYMILYRALRSFLQLKKAIQFGVLDEQLKERIMLAVTEVNGCAMCSYAHTQMALESGMDHDEIIAMLNGEFKDIPDDEMNAILFAQAYADQRGHPSKASKEKIMQEYGKEKTKAMMGAICVIMAGNTYGIIFGSLKGRITKQKDKVDQRSSLLYEIGMILLLIVYIPVGVIHAGIAHILHISAYPM</sequence>
<proteinExistence type="predicted"/>
<evidence type="ECO:0000313" key="3">
    <source>
        <dbReference type="EMBL" id="QNM12502.1"/>
    </source>
</evidence>
<dbReference type="NCBIfam" id="TIGR00778">
    <property type="entry name" value="ahpD_dom"/>
    <property type="match status" value="1"/>
</dbReference>
<protein>
    <submittedName>
        <fullName evidence="3">Carboxymuconolactone decarboxylase family protein</fullName>
    </submittedName>
</protein>
<dbReference type="Pfam" id="PF02627">
    <property type="entry name" value="CMD"/>
    <property type="match status" value="1"/>
</dbReference>
<dbReference type="AlphaFoldDB" id="A0A7G9GNX0"/>